<dbReference type="SUPFAM" id="SSF100950">
    <property type="entry name" value="NagB/RpiA/CoA transferase-like"/>
    <property type="match status" value="1"/>
</dbReference>
<gene>
    <name evidence="7" type="primary">pgl</name>
    <name evidence="9" type="ORF">Tel_14375</name>
</gene>
<reference evidence="9" key="1">
    <citation type="submission" date="2015-10" db="EMBL/GenBank/DDBJ databases">
        <title>Description of Candidatus Tenderia electrophaga gen. nov, sp. nov., an Uncultivated Electroautotroph from a Biocathode Enrichment.</title>
        <authorList>
            <person name="Eddie B.J."/>
            <person name="Malanoski A.P."/>
            <person name="Wang Z."/>
            <person name="Hall R.J."/>
            <person name="Oh S.D."/>
            <person name="Heiner C."/>
            <person name="Lin B."/>
            <person name="Strycharz-Glaven S.M."/>
        </authorList>
    </citation>
    <scope>NUCLEOTIDE SEQUENCE [LARGE SCALE GENOMIC DNA]</scope>
    <source>
        <strain evidence="9">NRL1</strain>
    </source>
</reference>
<dbReference type="InterPro" id="IPR037171">
    <property type="entry name" value="NagB/RpiA_transferase-like"/>
</dbReference>
<dbReference type="EC" id="3.1.1.31" evidence="5 7"/>
<evidence type="ECO:0000259" key="8">
    <source>
        <dbReference type="Pfam" id="PF01182"/>
    </source>
</evidence>
<dbReference type="KEGG" id="tee:Tel_14375"/>
<dbReference type="GO" id="GO:0006098">
    <property type="term" value="P:pentose-phosphate shunt"/>
    <property type="evidence" value="ECO:0007669"/>
    <property type="project" value="UniProtKB-UniPathway"/>
</dbReference>
<evidence type="ECO:0000256" key="7">
    <source>
        <dbReference type="RuleBase" id="RU365095"/>
    </source>
</evidence>
<dbReference type="PANTHER" id="PTHR11054:SF0">
    <property type="entry name" value="6-PHOSPHOGLUCONOLACTONASE"/>
    <property type="match status" value="1"/>
</dbReference>
<comment type="function">
    <text evidence="2 7">Hydrolysis of 6-phosphogluconolactone to 6-phosphogluconate.</text>
</comment>
<dbReference type="InterPro" id="IPR039104">
    <property type="entry name" value="6PGL"/>
</dbReference>
<evidence type="ECO:0000313" key="10">
    <source>
        <dbReference type="Proteomes" id="UP000055136"/>
    </source>
</evidence>
<evidence type="ECO:0000256" key="4">
    <source>
        <dbReference type="ARBA" id="ARBA00010662"/>
    </source>
</evidence>
<comment type="similarity">
    <text evidence="4 7">Belongs to the glucosamine/galactosamine-6-phosphate isomerase family. 6-phosphogluconolactonase subfamily.</text>
</comment>
<proteinExistence type="inferred from homology"/>
<dbReference type="Proteomes" id="UP000055136">
    <property type="component" value="Chromosome"/>
</dbReference>
<dbReference type="STRING" id="1748243.Tel_14375"/>
<dbReference type="NCBIfam" id="TIGR01198">
    <property type="entry name" value="pgl"/>
    <property type="match status" value="1"/>
</dbReference>
<comment type="pathway">
    <text evidence="3 7">Carbohydrate degradation; pentose phosphate pathway; D-ribulose 5-phosphate from D-glucose 6-phosphate (oxidative stage): step 2/3.</text>
</comment>
<evidence type="ECO:0000256" key="5">
    <source>
        <dbReference type="ARBA" id="ARBA00013198"/>
    </source>
</evidence>
<evidence type="ECO:0000256" key="6">
    <source>
        <dbReference type="ARBA" id="ARBA00020337"/>
    </source>
</evidence>
<dbReference type="InterPro" id="IPR005900">
    <property type="entry name" value="6-phosphogluconolactonase_DevB"/>
</dbReference>
<dbReference type="UniPathway" id="UPA00115">
    <property type="reaction ID" value="UER00409"/>
</dbReference>
<feature type="domain" description="Glucosamine/galactosamine-6-phosphate isomerase" evidence="8">
    <location>
        <begin position="9"/>
        <end position="231"/>
    </location>
</feature>
<protein>
    <recommendedName>
        <fullName evidence="6 7">6-phosphogluconolactonase</fullName>
        <shortName evidence="7">6PGL</shortName>
        <ecNumber evidence="5 7">3.1.1.31</ecNumber>
    </recommendedName>
</protein>
<organism evidence="9 10">
    <name type="scientific">Candidatus Tenderia electrophaga</name>
    <dbReference type="NCBI Taxonomy" id="1748243"/>
    <lineage>
        <taxon>Bacteria</taxon>
        <taxon>Pseudomonadati</taxon>
        <taxon>Pseudomonadota</taxon>
        <taxon>Gammaproteobacteria</taxon>
        <taxon>Candidatus Tenderiales</taxon>
        <taxon>Candidatus Tenderiaceae</taxon>
        <taxon>Candidatus Tenderia</taxon>
    </lineage>
</organism>
<evidence type="ECO:0000256" key="3">
    <source>
        <dbReference type="ARBA" id="ARBA00004961"/>
    </source>
</evidence>
<keyword evidence="7" id="KW-0378">Hydrolase</keyword>
<name>A0A0S2TGD0_9GAMM</name>
<comment type="catalytic activity">
    <reaction evidence="1 7">
        <text>6-phospho-D-glucono-1,5-lactone + H2O = 6-phospho-D-gluconate + H(+)</text>
        <dbReference type="Rhea" id="RHEA:12556"/>
        <dbReference type="ChEBI" id="CHEBI:15377"/>
        <dbReference type="ChEBI" id="CHEBI:15378"/>
        <dbReference type="ChEBI" id="CHEBI:57955"/>
        <dbReference type="ChEBI" id="CHEBI:58759"/>
        <dbReference type="EC" id="3.1.1.31"/>
    </reaction>
</comment>
<accession>A0A0S2TGD0</accession>
<evidence type="ECO:0000256" key="2">
    <source>
        <dbReference type="ARBA" id="ARBA00002681"/>
    </source>
</evidence>
<dbReference type="Gene3D" id="3.40.50.1360">
    <property type="match status" value="1"/>
</dbReference>
<dbReference type="AlphaFoldDB" id="A0A0S2TGD0"/>
<dbReference type="Pfam" id="PF01182">
    <property type="entry name" value="Glucosamine_iso"/>
    <property type="match status" value="1"/>
</dbReference>
<dbReference type="EMBL" id="CP013099">
    <property type="protein sequence ID" value="ALP54230.1"/>
    <property type="molecule type" value="Genomic_DNA"/>
</dbReference>
<sequence length="244" mass="27430">MQTYKIIKPDADAICLEAAKDFLRLAQQCVQQKGEFSVALAGGSTPKKLYQILAKPPYADALPWGKMRLFFGDERGVPPDHPDSNYAMANRYLFKHINIDPTHVHRVQAELEPDKAAQAYHATLKGFLPLDEDNRPVFDLVLLGLGADGHVASLFPGTDILQVEDRCAAAVWVEDKNSWRISVTLPVINSAEHVWLLVTGEAKNDIVDRVFHYPSVNTPLPVERLNPKRDLSWYLDHAAARWVR</sequence>
<dbReference type="CDD" id="cd01400">
    <property type="entry name" value="6PGL"/>
    <property type="match status" value="1"/>
</dbReference>
<dbReference type="GO" id="GO:0005975">
    <property type="term" value="P:carbohydrate metabolic process"/>
    <property type="evidence" value="ECO:0007669"/>
    <property type="project" value="UniProtKB-UniRule"/>
</dbReference>
<evidence type="ECO:0000256" key="1">
    <source>
        <dbReference type="ARBA" id="ARBA00000832"/>
    </source>
</evidence>
<evidence type="ECO:0000313" key="9">
    <source>
        <dbReference type="EMBL" id="ALP54230.1"/>
    </source>
</evidence>
<dbReference type="GO" id="GO:0017057">
    <property type="term" value="F:6-phosphogluconolactonase activity"/>
    <property type="evidence" value="ECO:0007669"/>
    <property type="project" value="UniProtKB-UniRule"/>
</dbReference>
<dbReference type="PANTHER" id="PTHR11054">
    <property type="entry name" value="6-PHOSPHOGLUCONOLACTONASE"/>
    <property type="match status" value="1"/>
</dbReference>
<keyword evidence="10" id="KW-1185">Reference proteome</keyword>
<dbReference type="InterPro" id="IPR006148">
    <property type="entry name" value="Glc/Gal-6P_isomerase"/>
</dbReference>